<dbReference type="Proteomes" id="UP000274920">
    <property type="component" value="Unassembled WGS sequence"/>
</dbReference>
<keyword evidence="4" id="KW-1185">Reference proteome</keyword>
<name>A0A3R8LHP4_9FIRM</name>
<accession>A0A3R8LHP4</accession>
<comment type="caution">
    <text evidence="3">The sequence shown here is derived from an EMBL/GenBank/DDBJ whole genome shotgun (WGS) entry which is preliminary data.</text>
</comment>
<dbReference type="PANTHER" id="PTHR34407">
    <property type="entry name" value="EXPRESSED PROTEIN"/>
    <property type="match status" value="1"/>
</dbReference>
<evidence type="ECO:0000256" key="1">
    <source>
        <dbReference type="SAM" id="MobiDB-lite"/>
    </source>
</evidence>
<dbReference type="PROSITE" id="PS51257">
    <property type="entry name" value="PROKAR_LIPOPROTEIN"/>
    <property type="match status" value="1"/>
</dbReference>
<dbReference type="Gene3D" id="3.40.50.1110">
    <property type="entry name" value="SGNH hydrolase"/>
    <property type="match status" value="1"/>
</dbReference>
<dbReference type="CDD" id="cd00229">
    <property type="entry name" value="SGNH_hydrolase"/>
    <property type="match status" value="1"/>
</dbReference>
<proteinExistence type="predicted"/>
<feature type="compositionally biased region" description="Basic and acidic residues" evidence="1">
    <location>
        <begin position="222"/>
        <end position="233"/>
    </location>
</feature>
<organism evidence="3 4">
    <name type="scientific">Schaedlerella arabinosiphila</name>
    <dbReference type="NCBI Taxonomy" id="2044587"/>
    <lineage>
        <taxon>Bacteria</taxon>
        <taxon>Bacillati</taxon>
        <taxon>Bacillota</taxon>
        <taxon>Clostridia</taxon>
        <taxon>Lachnospirales</taxon>
        <taxon>Lachnospiraceae</taxon>
        <taxon>Schaedlerella</taxon>
    </lineage>
</organism>
<dbReference type="AlphaFoldDB" id="A0A3R8LHP4"/>
<dbReference type="GO" id="GO:0016787">
    <property type="term" value="F:hydrolase activity"/>
    <property type="evidence" value="ECO:0007669"/>
    <property type="project" value="UniProtKB-KW"/>
</dbReference>
<evidence type="ECO:0000313" key="4">
    <source>
        <dbReference type="Proteomes" id="UP000274920"/>
    </source>
</evidence>
<dbReference type="PANTHER" id="PTHR34407:SF1">
    <property type="entry name" value="SGNH HYDROLASE-TYPE ESTERASE DOMAIN-CONTAINING PROTEIN"/>
    <property type="match status" value="1"/>
</dbReference>
<feature type="region of interest" description="Disordered" evidence="1">
    <location>
        <begin position="210"/>
        <end position="252"/>
    </location>
</feature>
<keyword evidence="3" id="KW-0378">Hydrolase</keyword>
<evidence type="ECO:0000313" key="3">
    <source>
        <dbReference type="EMBL" id="RRK33548.1"/>
    </source>
</evidence>
<dbReference type="InterPro" id="IPR036514">
    <property type="entry name" value="SGNH_hydro_sf"/>
</dbReference>
<sequence>MERIDLTRIRECMRRADEGGELTIAFFGGSITQGCAASVHEKTYSYRVFEWWKRTFPKAEFRYVNAGIGGTTSHFGAARIVPDLLMYQPDLAVIDFSVNDGADDFFQETYEGILRRILEWKSKPAVLVLNHVFYDTGENAQQYHNAAADWYHVPHVSMRDTLYRKVEAGEYAMEELTGDALHPNDQGHELVAEEIIAFFRQVWEETRAREGNVQKEAAQEAGLRREDVQKEAAQKAGLQEADAQKEDSPLPPPMTENAYEFASRLTIREISPELAGFRADTEEKTGHLDLFKNGWIGKRPGDKIRFQVTASCIALQYRKSVSKPALRAKLVLDGNRGEARILDGNFEEDWGDCLYLEPILHHGDHGKHSIELEILDDGAETAVPFYLVSLITA</sequence>
<dbReference type="EMBL" id="RHJS01000002">
    <property type="protein sequence ID" value="RRK33548.1"/>
    <property type="molecule type" value="Genomic_DNA"/>
</dbReference>
<protein>
    <submittedName>
        <fullName evidence="3">SGNH/GDSL hydrolase family protein</fullName>
    </submittedName>
</protein>
<evidence type="ECO:0000259" key="2">
    <source>
        <dbReference type="Pfam" id="PF13472"/>
    </source>
</evidence>
<dbReference type="Pfam" id="PF13472">
    <property type="entry name" value="Lipase_GDSL_2"/>
    <property type="match status" value="1"/>
</dbReference>
<reference evidence="3" key="1">
    <citation type="submission" date="2018-10" db="EMBL/GenBank/DDBJ databases">
        <title>Schaedlerella arabinophila gen. nov. sp. nov., isolated from the mouse intestinal tract and comparative analysis with the genome of the closely related altered Schaedler flora strain ASF502.</title>
        <authorList>
            <person name="Miyake S."/>
            <person name="Soh M."/>
            <person name="Seedorf H."/>
        </authorList>
    </citation>
    <scope>NUCLEOTIDE SEQUENCE [LARGE SCALE GENOMIC DNA]</scope>
    <source>
        <strain evidence="3">DSM 106076</strain>
    </source>
</reference>
<dbReference type="RefSeq" id="WP_125128793.1">
    <property type="nucleotide sequence ID" value="NZ_RHJS01000002.1"/>
</dbReference>
<feature type="domain" description="SGNH hydrolase-type esterase" evidence="2">
    <location>
        <begin position="26"/>
        <end position="190"/>
    </location>
</feature>
<gene>
    <name evidence="3" type="ORF">EBB54_20995</name>
</gene>
<dbReference type="InterPro" id="IPR013830">
    <property type="entry name" value="SGNH_hydro"/>
</dbReference>
<dbReference type="SUPFAM" id="SSF52266">
    <property type="entry name" value="SGNH hydrolase"/>
    <property type="match status" value="1"/>
</dbReference>